<dbReference type="PATRIC" id="fig|1121305.3.peg.2197"/>
<reference evidence="1 2" key="1">
    <citation type="submission" date="2016-02" db="EMBL/GenBank/DDBJ databases">
        <title>Genome sequence of Clostridium colicanis DSM 13634.</title>
        <authorList>
            <person name="Poehlein A."/>
            <person name="Daniel R."/>
        </authorList>
    </citation>
    <scope>NUCLEOTIDE SEQUENCE [LARGE SCALE GENOMIC DNA]</scope>
    <source>
        <strain evidence="1 2">DSM 13634</strain>
    </source>
</reference>
<dbReference type="AlphaFoldDB" id="A0A151AKT4"/>
<dbReference type="Pfam" id="PF11155">
    <property type="entry name" value="DUF2935"/>
    <property type="match status" value="1"/>
</dbReference>
<name>A0A151AKT4_9CLOT</name>
<keyword evidence="2" id="KW-1185">Reference proteome</keyword>
<evidence type="ECO:0000313" key="2">
    <source>
        <dbReference type="Proteomes" id="UP000075374"/>
    </source>
</evidence>
<dbReference type="InterPro" id="IPR021328">
    <property type="entry name" value="CotB-like"/>
</dbReference>
<organism evidence="1 2">
    <name type="scientific">Clostridium colicanis DSM 13634</name>
    <dbReference type="NCBI Taxonomy" id="1121305"/>
    <lineage>
        <taxon>Bacteria</taxon>
        <taxon>Bacillati</taxon>
        <taxon>Bacillota</taxon>
        <taxon>Clostridia</taxon>
        <taxon>Eubacteriales</taxon>
        <taxon>Clostridiaceae</taxon>
        <taxon>Clostridium</taxon>
    </lineage>
</organism>
<dbReference type="Proteomes" id="UP000075374">
    <property type="component" value="Unassembled WGS sequence"/>
</dbReference>
<dbReference type="Gene3D" id="1.20.1260.120">
    <property type="entry name" value="Protein of unknown function DUF2935"/>
    <property type="match status" value="1"/>
</dbReference>
<evidence type="ECO:0000313" key="1">
    <source>
        <dbReference type="EMBL" id="KYH28242.1"/>
    </source>
</evidence>
<accession>A0A151AKT4</accession>
<comment type="caution">
    <text evidence="1">The sequence shown here is derived from an EMBL/GenBank/DDBJ whole genome shotgun (WGS) entry which is preliminary data.</text>
</comment>
<evidence type="ECO:0008006" key="3">
    <source>
        <dbReference type="Google" id="ProtNLM"/>
    </source>
</evidence>
<gene>
    <name evidence="1" type="ORF">CLCOL_21950</name>
</gene>
<dbReference type="EMBL" id="LTBB01000012">
    <property type="protein sequence ID" value="KYH28242.1"/>
    <property type="molecule type" value="Genomic_DNA"/>
</dbReference>
<sequence length="159" mass="18516">MLKEDYLRILSFITQEEIYSINPIYHHLLWLPDAAGHAGAISDSLDKIEKTLKEISNGFVETFDSMHIRATELYGYMRTGVMEFPALNRLNMDVEKEMTLFKGFLKELEELIKNKEVLGTLTPLFIDHMYREECYYLTKLSQVSGVTQPKCDPTKERNE</sequence>
<dbReference type="SUPFAM" id="SSF158430">
    <property type="entry name" value="Bacillus cereus metalloprotein-like"/>
    <property type="match status" value="1"/>
</dbReference>
<protein>
    <recommendedName>
        <fullName evidence="3">DUF2935 domain-containing protein</fullName>
    </recommendedName>
</protein>
<dbReference type="STRING" id="1121305.CLCOL_21950"/>
<dbReference type="RefSeq" id="WP_061858995.1">
    <property type="nucleotide sequence ID" value="NZ_LTBB01000012.1"/>
</dbReference>
<proteinExistence type="predicted"/>